<comment type="catalytic activity">
    <reaction evidence="13">
        <text>ATP + H2O = ADP + phosphate + H(+)</text>
        <dbReference type="Rhea" id="RHEA:13065"/>
        <dbReference type="ChEBI" id="CHEBI:15377"/>
        <dbReference type="ChEBI" id="CHEBI:15378"/>
        <dbReference type="ChEBI" id="CHEBI:30616"/>
        <dbReference type="ChEBI" id="CHEBI:43474"/>
        <dbReference type="ChEBI" id="CHEBI:456216"/>
        <dbReference type="EC" id="5.6.2.4"/>
    </reaction>
</comment>
<dbReference type="Pfam" id="PF13588">
    <property type="entry name" value="HSDR_N_2"/>
    <property type="match status" value="1"/>
</dbReference>
<dbReference type="InterPro" id="IPR014017">
    <property type="entry name" value="DNA_helicase_UvrD-like_C"/>
</dbReference>
<dbReference type="NCBIfam" id="TIGR00498">
    <property type="entry name" value="lexA"/>
    <property type="match status" value="1"/>
</dbReference>
<dbReference type="Pfam" id="PF00580">
    <property type="entry name" value="UvrD-helicase"/>
    <property type="match status" value="1"/>
</dbReference>
<evidence type="ECO:0000256" key="12">
    <source>
        <dbReference type="ARBA" id="ARBA00034808"/>
    </source>
</evidence>
<keyword evidence="6 14" id="KW-0067">ATP-binding</keyword>
<evidence type="ECO:0000259" key="15">
    <source>
        <dbReference type="PROSITE" id="PS51198"/>
    </source>
</evidence>
<keyword evidence="4 14" id="KW-0378">Hydrolase</keyword>
<evidence type="ECO:0000256" key="14">
    <source>
        <dbReference type="PROSITE-ProRule" id="PRU00560"/>
    </source>
</evidence>
<dbReference type="GO" id="GO:0006260">
    <property type="term" value="P:DNA replication"/>
    <property type="evidence" value="ECO:0007669"/>
    <property type="project" value="UniProtKB-KW"/>
</dbReference>
<dbReference type="InterPro" id="IPR015927">
    <property type="entry name" value="Peptidase_S24_S26A/B/C"/>
</dbReference>
<dbReference type="Pfam" id="PF00717">
    <property type="entry name" value="Peptidase_S24"/>
    <property type="match status" value="1"/>
</dbReference>
<keyword evidence="9" id="KW-0804">Transcription</keyword>
<keyword evidence="2" id="KW-0235">DNA replication</keyword>
<dbReference type="InterPro" id="IPR006200">
    <property type="entry name" value="LexA"/>
</dbReference>
<evidence type="ECO:0000313" key="16">
    <source>
        <dbReference type="EMBL" id="CUN39607.1"/>
    </source>
</evidence>
<dbReference type="InterPro" id="IPR029464">
    <property type="entry name" value="HSDR_N"/>
</dbReference>
<dbReference type="SUPFAM" id="SSF52540">
    <property type="entry name" value="P-loop containing nucleoside triphosphate hydrolases"/>
    <property type="match status" value="1"/>
</dbReference>
<gene>
    <name evidence="16" type="primary">lexA_1</name>
    <name evidence="16" type="ORF">ERS852395_00190</name>
</gene>
<evidence type="ECO:0000256" key="6">
    <source>
        <dbReference type="ARBA" id="ARBA00022840"/>
    </source>
</evidence>
<dbReference type="InterPro" id="IPR014016">
    <property type="entry name" value="UvrD-like_ATP-bd"/>
</dbReference>
<dbReference type="Proteomes" id="UP000095447">
    <property type="component" value="Unassembled WGS sequence"/>
</dbReference>
<dbReference type="GO" id="GO:0005524">
    <property type="term" value="F:ATP binding"/>
    <property type="evidence" value="ECO:0007669"/>
    <property type="project" value="UniProtKB-UniRule"/>
</dbReference>
<dbReference type="InterPro" id="IPR027417">
    <property type="entry name" value="P-loop_NTPase"/>
</dbReference>
<dbReference type="GO" id="GO:0005829">
    <property type="term" value="C:cytosol"/>
    <property type="evidence" value="ECO:0007669"/>
    <property type="project" value="TreeGrafter"/>
</dbReference>
<evidence type="ECO:0000256" key="7">
    <source>
        <dbReference type="ARBA" id="ARBA00023015"/>
    </source>
</evidence>
<evidence type="ECO:0000256" key="5">
    <source>
        <dbReference type="ARBA" id="ARBA00022806"/>
    </source>
</evidence>
<evidence type="ECO:0000256" key="11">
    <source>
        <dbReference type="ARBA" id="ARBA00034617"/>
    </source>
</evidence>
<dbReference type="GO" id="GO:0004252">
    <property type="term" value="F:serine-type endopeptidase activity"/>
    <property type="evidence" value="ECO:0007669"/>
    <property type="project" value="InterPro"/>
</dbReference>
<dbReference type="PANTHER" id="PTHR11070:SF45">
    <property type="entry name" value="DNA 3'-5' HELICASE"/>
    <property type="match status" value="1"/>
</dbReference>
<dbReference type="GO" id="GO:0009432">
    <property type="term" value="P:SOS response"/>
    <property type="evidence" value="ECO:0007669"/>
    <property type="project" value="InterPro"/>
</dbReference>
<dbReference type="EC" id="5.6.2.4" evidence="12"/>
<keyword evidence="7" id="KW-0805">Transcription regulation</keyword>
<evidence type="ECO:0000256" key="8">
    <source>
        <dbReference type="ARBA" id="ARBA00023125"/>
    </source>
</evidence>
<evidence type="ECO:0000256" key="9">
    <source>
        <dbReference type="ARBA" id="ARBA00023163"/>
    </source>
</evidence>
<accession>A0A173WMB0</accession>
<evidence type="ECO:0000256" key="10">
    <source>
        <dbReference type="ARBA" id="ARBA00023235"/>
    </source>
</evidence>
<evidence type="ECO:0000256" key="2">
    <source>
        <dbReference type="ARBA" id="ARBA00022705"/>
    </source>
</evidence>
<proteinExistence type="predicted"/>
<dbReference type="Gene3D" id="3.40.50.300">
    <property type="entry name" value="P-loop containing nucleotide triphosphate hydrolases"/>
    <property type="match status" value="3"/>
</dbReference>
<dbReference type="PROSITE" id="PS51198">
    <property type="entry name" value="UVRD_HELICASE_ATP_BIND"/>
    <property type="match status" value="1"/>
</dbReference>
<sequence>MQLNLEQKKLIRSSAMGHSIIRGVAGSGKTTVAVHRISFLLDNYCYGASDKILMVTYNKSLTNYIEYIYGQIDKDDQYGLFDKTELQKNVKITNIDKLLYSYFRAFCQEKGKLLQIVQGQKEIEIWQKSLSNVKKTFGDVKILDAKYLGFLKNEIAWIKACNYVEYESYQSADRIGRMGSKGSNEGPQKLQKNSRIRQAIYELMATYTKECYAQNLCDFQDVALYALKYLKNHKISGYTHIIIDESQDLSRVQLQCLMQMYDSEKDYSSIMFVADTAQSIYSTSWLVKGRSFTSIGLDMTGRSTSLAKNYRTTTQIAEAAYSLIREDSDIVNDDNFVKPSLIDKQGIYPVFARYNTIGEEILGVEKLLKKLLKRYEAKEIAIVARTKRILEEVKKETDENIKMTLYTSQEGINFGEEAIKLLTMHSIKGLEFKIVILMGLSDKLIPNPMLLQENEDAAYVETMERKLLYVGMTRATERLYMSCHGVPSRFISSIEPKFLKMREGAAFRCLTDIPLQNYMFKDKIADLYSKEEKIRQWLLNELKTVYHYPSELLDVEYKVQVFSKMGFVDVVVMVYKNNRIVPYIMAEVKQYQAGISVAEEQLRSYMAVSPEVCYGIITDGNELKLINKEGAEVEDIPKFDVSMLPSGIAEYIYVDFVRDKKYRYMCDEECPDEFILQEENAQRSLKENELVQCPVFAEIAAGTPIEMTEGITEICKLPLEWISAPAETFLLTVRGNSMINADINNGDKVVLRKTNVVDNGQIAAVELDGNVTLKTFRKMGSTILLIPENDEYEPMMVNADQIRILGHAIGVIKKKNNV</sequence>
<evidence type="ECO:0000256" key="3">
    <source>
        <dbReference type="ARBA" id="ARBA00022741"/>
    </source>
</evidence>
<keyword evidence="3 14" id="KW-0547">Nucleotide-binding</keyword>
<dbReference type="GO" id="GO:0045892">
    <property type="term" value="P:negative regulation of DNA-templated transcription"/>
    <property type="evidence" value="ECO:0007669"/>
    <property type="project" value="InterPro"/>
</dbReference>
<dbReference type="Gene3D" id="2.10.109.10">
    <property type="entry name" value="Umud Fragment, subunit A"/>
    <property type="match status" value="1"/>
</dbReference>
<evidence type="ECO:0000313" key="17">
    <source>
        <dbReference type="Proteomes" id="UP000095447"/>
    </source>
</evidence>
<organism evidence="16 17">
    <name type="scientific">Blautia obeum</name>
    <dbReference type="NCBI Taxonomy" id="40520"/>
    <lineage>
        <taxon>Bacteria</taxon>
        <taxon>Bacillati</taxon>
        <taxon>Bacillota</taxon>
        <taxon>Clostridia</taxon>
        <taxon>Lachnospirales</taxon>
        <taxon>Lachnospiraceae</taxon>
        <taxon>Blautia</taxon>
    </lineage>
</organism>
<name>A0A173WMB0_9FIRM</name>
<protein>
    <recommendedName>
        <fullName evidence="12">DNA 3'-5' helicase</fullName>
        <ecNumber evidence="12">5.6.2.4</ecNumber>
    </recommendedName>
</protein>
<dbReference type="InterPro" id="IPR000212">
    <property type="entry name" value="DNA_helicase_UvrD/REP"/>
</dbReference>
<dbReference type="Pfam" id="PF13361">
    <property type="entry name" value="UvrD_C"/>
    <property type="match status" value="1"/>
</dbReference>
<dbReference type="GO" id="GO:0016887">
    <property type="term" value="F:ATP hydrolysis activity"/>
    <property type="evidence" value="ECO:0007669"/>
    <property type="project" value="RHEA"/>
</dbReference>
<dbReference type="GO" id="GO:0000725">
    <property type="term" value="P:recombinational repair"/>
    <property type="evidence" value="ECO:0007669"/>
    <property type="project" value="TreeGrafter"/>
</dbReference>
<evidence type="ECO:0000256" key="1">
    <source>
        <dbReference type="ARBA" id="ARBA00022491"/>
    </source>
</evidence>
<evidence type="ECO:0000256" key="4">
    <source>
        <dbReference type="ARBA" id="ARBA00022801"/>
    </source>
</evidence>
<dbReference type="CDD" id="cd06529">
    <property type="entry name" value="S24_LexA-like"/>
    <property type="match status" value="1"/>
</dbReference>
<evidence type="ECO:0000256" key="13">
    <source>
        <dbReference type="ARBA" id="ARBA00048988"/>
    </source>
</evidence>
<feature type="binding site" evidence="14">
    <location>
        <begin position="23"/>
        <end position="30"/>
    </location>
    <ligand>
        <name>ATP</name>
        <dbReference type="ChEBI" id="CHEBI:30616"/>
    </ligand>
</feature>
<dbReference type="EMBL" id="CYZA01000001">
    <property type="protein sequence ID" value="CUN39607.1"/>
    <property type="molecule type" value="Genomic_DNA"/>
</dbReference>
<keyword evidence="1" id="KW-0678">Repressor</keyword>
<keyword evidence="10" id="KW-0413">Isomerase</keyword>
<dbReference type="AlphaFoldDB" id="A0A173WMB0"/>
<dbReference type="InterPro" id="IPR036286">
    <property type="entry name" value="LexA/Signal_pep-like_sf"/>
</dbReference>
<dbReference type="InterPro" id="IPR039418">
    <property type="entry name" value="LexA-like"/>
</dbReference>
<dbReference type="PANTHER" id="PTHR11070">
    <property type="entry name" value="UVRD / RECB / PCRA DNA HELICASE FAMILY MEMBER"/>
    <property type="match status" value="1"/>
</dbReference>
<feature type="domain" description="UvrD-like helicase ATP-binding" evidence="15">
    <location>
        <begin position="2"/>
        <end position="313"/>
    </location>
</feature>
<keyword evidence="8" id="KW-0238">DNA-binding</keyword>
<keyword evidence="5 14" id="KW-0347">Helicase</keyword>
<dbReference type="RefSeq" id="WP_055052465.1">
    <property type="nucleotide sequence ID" value="NZ_CYZA01000001.1"/>
</dbReference>
<dbReference type="GO" id="GO:0043138">
    <property type="term" value="F:3'-5' DNA helicase activity"/>
    <property type="evidence" value="ECO:0007669"/>
    <property type="project" value="UniProtKB-EC"/>
</dbReference>
<comment type="catalytic activity">
    <reaction evidence="11">
        <text>Couples ATP hydrolysis with the unwinding of duplex DNA by translocating in the 3'-5' direction.</text>
        <dbReference type="EC" id="5.6.2.4"/>
    </reaction>
</comment>
<dbReference type="GO" id="GO:0003677">
    <property type="term" value="F:DNA binding"/>
    <property type="evidence" value="ECO:0007669"/>
    <property type="project" value="UniProtKB-KW"/>
</dbReference>
<dbReference type="SUPFAM" id="SSF51306">
    <property type="entry name" value="LexA/Signal peptidase"/>
    <property type="match status" value="1"/>
</dbReference>
<reference evidence="16 17" key="1">
    <citation type="submission" date="2015-09" db="EMBL/GenBank/DDBJ databases">
        <authorList>
            <consortium name="Pathogen Informatics"/>
        </authorList>
    </citation>
    <scope>NUCLEOTIDE SEQUENCE [LARGE SCALE GENOMIC DNA]</scope>
    <source>
        <strain evidence="16 17">2789STDY5608838</strain>
    </source>
</reference>